<dbReference type="PATRIC" id="fig|999552.6.peg.2260"/>
<dbReference type="STRING" id="999552.METH_11340"/>
<evidence type="ECO:0000256" key="1">
    <source>
        <dbReference type="SAM" id="MobiDB-lite"/>
    </source>
</evidence>
<accession>V9W0C5</accession>
<proteinExistence type="predicted"/>
<dbReference type="EMBL" id="CP006773">
    <property type="protein sequence ID" value="AHD03095.1"/>
    <property type="molecule type" value="Genomic_DNA"/>
</dbReference>
<sequence length="46" mass="4924">MSKPPLPQSGGSFTRQPDGKLKQVEKPAADPKPKAPAKPARKEKEA</sequence>
<dbReference type="Proteomes" id="UP000018780">
    <property type="component" value="Chromosome"/>
</dbReference>
<feature type="compositionally biased region" description="Basic and acidic residues" evidence="1">
    <location>
        <begin position="17"/>
        <end position="33"/>
    </location>
</feature>
<feature type="region of interest" description="Disordered" evidence="1">
    <location>
        <begin position="1"/>
        <end position="46"/>
    </location>
</feature>
<dbReference type="RefSeq" id="WP_024090508.1">
    <property type="nucleotide sequence ID" value="NC_023135.1"/>
</dbReference>
<protein>
    <submittedName>
        <fullName evidence="2">Uncharacterized protein</fullName>
    </submittedName>
</protein>
<dbReference type="KEGG" id="lmd:METH_11340"/>
<dbReference type="HOGENOM" id="CLU_3185340_0_0_5"/>
<gene>
    <name evidence="2" type="ORF">METH_11340</name>
</gene>
<keyword evidence="3" id="KW-1185">Reference proteome</keyword>
<name>V9W0C5_9RHOB</name>
<dbReference type="AlphaFoldDB" id="V9W0C5"/>
<evidence type="ECO:0000313" key="3">
    <source>
        <dbReference type="Proteomes" id="UP000018780"/>
    </source>
</evidence>
<evidence type="ECO:0000313" key="2">
    <source>
        <dbReference type="EMBL" id="AHD03095.1"/>
    </source>
</evidence>
<organism evidence="2 3">
    <name type="scientific">Leisingera methylohalidivorans DSM 14336</name>
    <dbReference type="NCBI Taxonomy" id="999552"/>
    <lineage>
        <taxon>Bacteria</taxon>
        <taxon>Pseudomonadati</taxon>
        <taxon>Pseudomonadota</taxon>
        <taxon>Alphaproteobacteria</taxon>
        <taxon>Rhodobacterales</taxon>
        <taxon>Roseobacteraceae</taxon>
        <taxon>Leisingera</taxon>
    </lineage>
</organism>
<reference evidence="2 3" key="1">
    <citation type="submission" date="2013-09" db="EMBL/GenBank/DDBJ databases">
        <authorList>
            <consortium name="DOE Joint Genome Institute"/>
            <person name="Klenk H.-P."/>
            <person name="Huntemann M."/>
            <person name="Han J."/>
            <person name="Chen A."/>
            <person name="Kyrpides N."/>
            <person name="Mavromatis K."/>
            <person name="Markowitz V."/>
            <person name="Palaniappan K."/>
            <person name="Ivanova N."/>
            <person name="Schaumberg A."/>
            <person name="Pati A."/>
            <person name="Liolios K."/>
            <person name="Nordberg H.P."/>
            <person name="Cantor M.N."/>
            <person name="Hua S.X."/>
            <person name="Woyke T."/>
        </authorList>
    </citation>
    <scope>NUCLEOTIDE SEQUENCE [LARGE SCALE GENOMIC DNA]</scope>
    <source>
        <strain evidence="2 3">DSM 14336</strain>
    </source>
</reference>